<dbReference type="InterPro" id="IPR050703">
    <property type="entry name" value="Flavin_MAO"/>
</dbReference>
<dbReference type="RefSeq" id="WP_091244800.1">
    <property type="nucleotide sequence ID" value="NZ_FNAG01000013.1"/>
</dbReference>
<reference evidence="6 7" key="1">
    <citation type="submission" date="2016-10" db="EMBL/GenBank/DDBJ databases">
        <authorList>
            <person name="de Groot N.N."/>
        </authorList>
    </citation>
    <scope>NUCLEOTIDE SEQUENCE [LARGE SCALE GENOMIC DNA]</scope>
    <source>
        <strain evidence="6 7">DSM 16957</strain>
    </source>
</reference>
<dbReference type="PANTHER" id="PTHR43563">
    <property type="entry name" value="AMINE OXIDASE"/>
    <property type="match status" value="1"/>
</dbReference>
<proteinExistence type="inferred from homology"/>
<dbReference type="Gene3D" id="3.50.50.60">
    <property type="entry name" value="FAD/NAD(P)-binding domain"/>
    <property type="match status" value="2"/>
</dbReference>
<accession>A0A1G6ZBJ6</accession>
<dbReference type="PANTHER" id="PTHR43563:SF1">
    <property type="entry name" value="AMINE OXIDASE [FLAVIN-CONTAINING] B"/>
    <property type="match status" value="1"/>
</dbReference>
<dbReference type="GO" id="GO:0016491">
    <property type="term" value="F:oxidoreductase activity"/>
    <property type="evidence" value="ECO:0007669"/>
    <property type="project" value="UniProtKB-KW"/>
</dbReference>
<evidence type="ECO:0000259" key="5">
    <source>
        <dbReference type="Pfam" id="PF01593"/>
    </source>
</evidence>
<dbReference type="OrthoDB" id="8845488at2"/>
<name>A0A1G6ZBJ6_9GAMM</name>
<dbReference type="STRING" id="265719.SAMN04488509_11338"/>
<dbReference type="Pfam" id="PF13450">
    <property type="entry name" value="NAD_binding_8"/>
    <property type="match status" value="1"/>
</dbReference>
<comment type="similarity">
    <text evidence="2">Belongs to the flavin monoamine oxidase family.</text>
</comment>
<evidence type="ECO:0000256" key="1">
    <source>
        <dbReference type="ARBA" id="ARBA00001974"/>
    </source>
</evidence>
<feature type="binding site" evidence="4">
    <location>
        <position position="340"/>
    </location>
    <ligand>
        <name>FAD</name>
        <dbReference type="ChEBI" id="CHEBI:57692"/>
    </ligand>
</feature>
<evidence type="ECO:0000313" key="7">
    <source>
        <dbReference type="Proteomes" id="UP000199603"/>
    </source>
</evidence>
<dbReference type="EMBL" id="FNAG01000013">
    <property type="protein sequence ID" value="SDD99988.1"/>
    <property type="molecule type" value="Genomic_DNA"/>
</dbReference>
<evidence type="ECO:0000256" key="3">
    <source>
        <dbReference type="ARBA" id="ARBA00023002"/>
    </source>
</evidence>
<dbReference type="Pfam" id="PF01593">
    <property type="entry name" value="Amino_oxidase"/>
    <property type="match status" value="1"/>
</dbReference>
<organism evidence="6 7">
    <name type="scientific">Aquimonas voraii</name>
    <dbReference type="NCBI Taxonomy" id="265719"/>
    <lineage>
        <taxon>Bacteria</taxon>
        <taxon>Pseudomonadati</taxon>
        <taxon>Pseudomonadota</taxon>
        <taxon>Gammaproteobacteria</taxon>
        <taxon>Lysobacterales</taxon>
        <taxon>Lysobacteraceae</taxon>
        <taxon>Aquimonas</taxon>
    </lineage>
</organism>
<sequence>MNRARVVIVGAGLAGLYAAWRLQRAGIEDYVVLEARERVGGRILSLHSREDAPAASRVDLGPTWFWPAHQPDLAALVRPLGVPVFEQHHAGDVLVERAPGRPAQRYAGSIGMAGSMRLAGGMAALVDALRERIDPARLHLGARVRRIEAQDPALELAVEWADGGVDAWRAEHALLALPPRLAARCIDFKPALPAGLLASWRATPTWMAPHAKYIAVFDAPFWREQGLCGTAQSALGPMAEIHDASLPGGDAALFGFLGVPARARREAPEAALRAACRGQLTRLFGEPAARPVAEFFKDWAADPLTADAADLDGAAHHAEAPESMARGLPWASRLIGIGSEWSVSFPGYLAGAVEAAETAVSMLLAQAP</sequence>
<dbReference type="Proteomes" id="UP000199603">
    <property type="component" value="Unassembled WGS sequence"/>
</dbReference>
<dbReference type="InterPro" id="IPR036188">
    <property type="entry name" value="FAD/NAD-bd_sf"/>
</dbReference>
<dbReference type="SUPFAM" id="SSF54373">
    <property type="entry name" value="FAD-linked reductases, C-terminal domain"/>
    <property type="match status" value="1"/>
</dbReference>
<evidence type="ECO:0000313" key="6">
    <source>
        <dbReference type="EMBL" id="SDD99988.1"/>
    </source>
</evidence>
<evidence type="ECO:0000256" key="2">
    <source>
        <dbReference type="ARBA" id="ARBA00005995"/>
    </source>
</evidence>
<dbReference type="InterPro" id="IPR001613">
    <property type="entry name" value="Flavin_amine_oxidase"/>
</dbReference>
<comment type="cofactor">
    <cofactor evidence="1">
        <name>FAD</name>
        <dbReference type="ChEBI" id="CHEBI:57692"/>
    </cofactor>
</comment>
<keyword evidence="7" id="KW-1185">Reference proteome</keyword>
<feature type="binding site" evidence="4">
    <location>
        <position position="256"/>
    </location>
    <ligand>
        <name>substrate</name>
    </ligand>
</feature>
<keyword evidence="3" id="KW-0560">Oxidoreductase</keyword>
<feature type="binding site" evidence="4">
    <location>
        <position position="144"/>
    </location>
    <ligand>
        <name>FAD</name>
        <dbReference type="ChEBI" id="CHEBI:57692"/>
    </ligand>
</feature>
<dbReference type="AlphaFoldDB" id="A0A1G6ZBJ6"/>
<dbReference type="InterPro" id="IPR002937">
    <property type="entry name" value="Amino_oxidase"/>
</dbReference>
<dbReference type="PRINTS" id="PR00757">
    <property type="entry name" value="AMINEOXDASEF"/>
</dbReference>
<feature type="domain" description="Amine oxidase" evidence="5">
    <location>
        <begin position="111"/>
        <end position="360"/>
    </location>
</feature>
<evidence type="ECO:0000256" key="4">
    <source>
        <dbReference type="PIRSR" id="PIRSR601613-1"/>
    </source>
</evidence>
<protein>
    <submittedName>
        <fullName evidence="6">Monoamine oxidase</fullName>
    </submittedName>
</protein>
<gene>
    <name evidence="6" type="ORF">SAMN04488509_11338</name>
</gene>
<dbReference type="SUPFAM" id="SSF51905">
    <property type="entry name" value="FAD/NAD(P)-binding domain"/>
    <property type="match status" value="1"/>
</dbReference>